<feature type="transmembrane region" description="Helical" evidence="5">
    <location>
        <begin position="113"/>
        <end position="133"/>
    </location>
</feature>
<feature type="transmembrane region" description="Helical" evidence="5">
    <location>
        <begin position="139"/>
        <end position="157"/>
    </location>
</feature>
<dbReference type="InterPro" id="IPR004895">
    <property type="entry name" value="Prenylated_rab_accept_PRA1"/>
</dbReference>
<proteinExistence type="inferred from homology"/>
<evidence type="ECO:0000313" key="6">
    <source>
        <dbReference type="EMBL" id="ANZ74611.1"/>
    </source>
</evidence>
<dbReference type="GO" id="GO:0016020">
    <property type="term" value="C:membrane"/>
    <property type="evidence" value="ECO:0007669"/>
    <property type="project" value="UniProtKB-SubCell"/>
</dbReference>
<dbReference type="OrthoDB" id="63113at2759"/>
<accession>A0A1B2J9D8</accession>
<evidence type="ECO:0000256" key="5">
    <source>
        <dbReference type="RuleBase" id="RU363107"/>
    </source>
</evidence>
<keyword evidence="3 5" id="KW-1133">Transmembrane helix</keyword>
<feature type="transmembrane region" description="Helical" evidence="5">
    <location>
        <begin position="61"/>
        <end position="78"/>
    </location>
</feature>
<keyword evidence="4 5" id="KW-0472">Membrane</keyword>
<dbReference type="AlphaFoldDB" id="A0A1B2J9D8"/>
<dbReference type="Pfam" id="PF03208">
    <property type="entry name" value="PRA1"/>
    <property type="match status" value="1"/>
</dbReference>
<protein>
    <recommendedName>
        <fullName evidence="5">PRA1 family protein</fullName>
    </recommendedName>
</protein>
<sequence length="165" mass="18815">MNQFSSFSGFNSDYSSLGSTQSLRAKWELLRPSREFLDLKRINRPTSLLDLQSRLFFNLRYFYYNYVLIALVIGVYFLMQNLLLLLLVIFILSAVFGISRIQQDEVDLIAFRVNVSHLYGFVAIVSIILVFISSPVGTVLSWATVSGITIFLHGSFLDKPIQSEV</sequence>
<dbReference type="Proteomes" id="UP000094565">
    <property type="component" value="Chromosome 1"/>
</dbReference>
<evidence type="ECO:0000256" key="4">
    <source>
        <dbReference type="ARBA" id="ARBA00023136"/>
    </source>
</evidence>
<organism evidence="6 7">
    <name type="scientific">Komagataella pastoris</name>
    <name type="common">Yeast</name>
    <name type="synonym">Pichia pastoris</name>
    <dbReference type="NCBI Taxonomy" id="4922"/>
    <lineage>
        <taxon>Eukaryota</taxon>
        <taxon>Fungi</taxon>
        <taxon>Dikarya</taxon>
        <taxon>Ascomycota</taxon>
        <taxon>Saccharomycotina</taxon>
        <taxon>Pichiomycetes</taxon>
        <taxon>Pichiales</taxon>
        <taxon>Pichiaceae</taxon>
        <taxon>Komagataella</taxon>
    </lineage>
</organism>
<reference evidence="6 7" key="1">
    <citation type="submission" date="2016-02" db="EMBL/GenBank/DDBJ databases">
        <title>Comparative genomic and transcriptomic foundation for Pichia pastoris.</title>
        <authorList>
            <person name="Love K.R."/>
            <person name="Shah K.A."/>
            <person name="Whittaker C.A."/>
            <person name="Wu J."/>
            <person name="Bartlett M.C."/>
            <person name="Ma D."/>
            <person name="Leeson R.L."/>
            <person name="Priest M."/>
            <person name="Young S.K."/>
            <person name="Love J.C."/>
        </authorList>
    </citation>
    <scope>NUCLEOTIDE SEQUENCE [LARGE SCALE GENOMIC DNA]</scope>
    <source>
        <strain evidence="6 7">ATCC 28485</strain>
    </source>
</reference>
<comment type="similarity">
    <text evidence="5">Belongs to the PRA1 family.</text>
</comment>
<gene>
    <name evidence="6" type="ORF">ATY40_BA7500953</name>
</gene>
<name>A0A1B2J9D8_PICPA</name>
<dbReference type="PANTHER" id="PTHR19317:SF0">
    <property type="entry name" value="PRENYLATED RAB ACCEPTOR PROTEIN 1"/>
    <property type="match status" value="1"/>
</dbReference>
<evidence type="ECO:0000313" key="7">
    <source>
        <dbReference type="Proteomes" id="UP000094565"/>
    </source>
</evidence>
<dbReference type="GO" id="GO:0005794">
    <property type="term" value="C:Golgi apparatus"/>
    <property type="evidence" value="ECO:0007669"/>
    <property type="project" value="TreeGrafter"/>
</dbReference>
<dbReference type="PANTHER" id="PTHR19317">
    <property type="entry name" value="PRENYLATED RAB ACCEPTOR 1-RELATED"/>
    <property type="match status" value="1"/>
</dbReference>
<dbReference type="EMBL" id="CP014584">
    <property type="protein sequence ID" value="ANZ74611.1"/>
    <property type="molecule type" value="Genomic_DNA"/>
</dbReference>
<keyword evidence="2 5" id="KW-0812">Transmembrane</keyword>
<evidence type="ECO:0000256" key="1">
    <source>
        <dbReference type="ARBA" id="ARBA00004141"/>
    </source>
</evidence>
<evidence type="ECO:0000256" key="3">
    <source>
        <dbReference type="ARBA" id="ARBA00022989"/>
    </source>
</evidence>
<feature type="transmembrane region" description="Helical" evidence="5">
    <location>
        <begin position="84"/>
        <end position="101"/>
    </location>
</feature>
<comment type="subcellular location">
    <subcellularLocation>
        <location evidence="1 5">Membrane</location>
        <topology evidence="1 5">Multi-pass membrane protein</topology>
    </subcellularLocation>
</comment>
<evidence type="ECO:0000256" key="2">
    <source>
        <dbReference type="ARBA" id="ARBA00022692"/>
    </source>
</evidence>
<keyword evidence="7" id="KW-1185">Reference proteome</keyword>